<dbReference type="InterPro" id="IPR026960">
    <property type="entry name" value="RVT-Znf"/>
</dbReference>
<name>A0AAN9F2X2_CROPI</name>
<dbReference type="EMBL" id="JAYWIO010000004">
    <property type="protein sequence ID" value="KAK7268677.1"/>
    <property type="molecule type" value="Genomic_DNA"/>
</dbReference>
<evidence type="ECO:0000259" key="1">
    <source>
        <dbReference type="Pfam" id="PF13966"/>
    </source>
</evidence>
<sequence>MLGPLQYHACDHISPIDLYRTLFSYTVMGQWNWGAFDLILTEEARKYLAATKPPVDDEGANMPTWKWSSDGTFSIKSAYFSRTDSVLSHEKILTNAERVKHGIATDSLCPRCNAYPETAMHTFRDCDHVRIFWDRFFDEDNESWCYFYSYGMEDWLLLNLTPGRMKVGSLKWETIFAIAV</sequence>
<dbReference type="Pfam" id="PF13966">
    <property type="entry name" value="zf-RVT"/>
    <property type="match status" value="1"/>
</dbReference>
<accession>A0AAN9F2X2</accession>
<evidence type="ECO:0000313" key="3">
    <source>
        <dbReference type="Proteomes" id="UP001372338"/>
    </source>
</evidence>
<keyword evidence="3" id="KW-1185">Reference proteome</keyword>
<protein>
    <recommendedName>
        <fullName evidence="1">Reverse transcriptase zinc-binding domain-containing protein</fullName>
    </recommendedName>
</protein>
<dbReference type="Proteomes" id="UP001372338">
    <property type="component" value="Unassembled WGS sequence"/>
</dbReference>
<organism evidence="2 3">
    <name type="scientific">Crotalaria pallida</name>
    <name type="common">Smooth rattlebox</name>
    <name type="synonym">Crotalaria striata</name>
    <dbReference type="NCBI Taxonomy" id="3830"/>
    <lineage>
        <taxon>Eukaryota</taxon>
        <taxon>Viridiplantae</taxon>
        <taxon>Streptophyta</taxon>
        <taxon>Embryophyta</taxon>
        <taxon>Tracheophyta</taxon>
        <taxon>Spermatophyta</taxon>
        <taxon>Magnoliopsida</taxon>
        <taxon>eudicotyledons</taxon>
        <taxon>Gunneridae</taxon>
        <taxon>Pentapetalae</taxon>
        <taxon>rosids</taxon>
        <taxon>fabids</taxon>
        <taxon>Fabales</taxon>
        <taxon>Fabaceae</taxon>
        <taxon>Papilionoideae</taxon>
        <taxon>50 kb inversion clade</taxon>
        <taxon>genistoids sensu lato</taxon>
        <taxon>core genistoids</taxon>
        <taxon>Crotalarieae</taxon>
        <taxon>Crotalaria</taxon>
    </lineage>
</organism>
<dbReference type="AlphaFoldDB" id="A0AAN9F2X2"/>
<evidence type="ECO:0000313" key="2">
    <source>
        <dbReference type="EMBL" id="KAK7268677.1"/>
    </source>
</evidence>
<feature type="domain" description="Reverse transcriptase zinc-binding" evidence="1">
    <location>
        <begin position="82"/>
        <end position="133"/>
    </location>
</feature>
<gene>
    <name evidence="2" type="ORF">RIF29_21383</name>
</gene>
<comment type="caution">
    <text evidence="2">The sequence shown here is derived from an EMBL/GenBank/DDBJ whole genome shotgun (WGS) entry which is preliminary data.</text>
</comment>
<proteinExistence type="predicted"/>
<reference evidence="2 3" key="1">
    <citation type="submission" date="2024-01" db="EMBL/GenBank/DDBJ databases">
        <title>The genomes of 5 underutilized Papilionoideae crops provide insights into root nodulation and disease resistanc.</title>
        <authorList>
            <person name="Yuan L."/>
        </authorList>
    </citation>
    <scope>NUCLEOTIDE SEQUENCE [LARGE SCALE GENOMIC DNA]</scope>
    <source>
        <strain evidence="2">ZHUSHIDOU_FW_LH</strain>
        <tissue evidence="2">Leaf</tissue>
    </source>
</reference>